<feature type="signal peptide" evidence="1">
    <location>
        <begin position="1"/>
        <end position="23"/>
    </location>
</feature>
<dbReference type="Gene3D" id="2.60.120.260">
    <property type="entry name" value="Galactose-binding domain-like"/>
    <property type="match status" value="1"/>
</dbReference>
<dbReference type="AlphaFoldDB" id="A0A167JJY2"/>
<evidence type="ECO:0008006" key="4">
    <source>
        <dbReference type="Google" id="ProtNLM"/>
    </source>
</evidence>
<dbReference type="EMBL" id="AUXX01000045">
    <property type="protein sequence ID" value="KZN61222.1"/>
    <property type="molecule type" value="Genomic_DNA"/>
</dbReference>
<name>A0A167JJY2_9GAMM</name>
<sequence length="285" mass="31006">MIKSLSTSAFATTFMLTSTIVSAADTAVITYDKVLDGVNNNTHSLSIDVSFSGDVIAGMEQSTNSLLTGKREEAQNLFEGAGSQARYNFVYRDNSGEKWFVGAENASGLISGTWYGANGDKGDFTANFSCPSPLPSYCSTLNMTADAIFSGSGLNYSRAIDESFLQDSNDPNKGLYVQSDDGGLPFPMGFNIEFTKTFTLQSFKFGTYNNGQGTRATGFTFEVWENNGWVNKGTFNFNALPSKQWIRQEFSLSTPVTTSKIRIAATGTSDFYNGGRVLMWGLSFH</sequence>
<evidence type="ECO:0000313" key="2">
    <source>
        <dbReference type="EMBL" id="KZN61222.1"/>
    </source>
</evidence>
<evidence type="ECO:0000313" key="3">
    <source>
        <dbReference type="Proteomes" id="UP000076661"/>
    </source>
</evidence>
<protein>
    <recommendedName>
        <fullName evidence="4">F5/8 type C domain-containing protein</fullName>
    </recommendedName>
</protein>
<dbReference type="RefSeq" id="WP_063382394.1">
    <property type="nucleotide sequence ID" value="NZ_AUXX01000045.1"/>
</dbReference>
<dbReference type="PATRIC" id="fig|1365257.3.peg.4101"/>
<feature type="chain" id="PRO_5007888866" description="F5/8 type C domain-containing protein" evidence="1">
    <location>
        <begin position="24"/>
        <end position="285"/>
    </location>
</feature>
<dbReference type="Proteomes" id="UP000076661">
    <property type="component" value="Unassembled WGS sequence"/>
</dbReference>
<gene>
    <name evidence="2" type="ORF">N478_03955</name>
</gene>
<accession>A0A167JJY2</accession>
<organism evidence="2 3">
    <name type="scientific">Pseudoalteromonas luteoviolacea S4060-1</name>
    <dbReference type="NCBI Taxonomy" id="1365257"/>
    <lineage>
        <taxon>Bacteria</taxon>
        <taxon>Pseudomonadati</taxon>
        <taxon>Pseudomonadota</taxon>
        <taxon>Gammaproteobacteria</taxon>
        <taxon>Alteromonadales</taxon>
        <taxon>Pseudoalteromonadaceae</taxon>
        <taxon>Pseudoalteromonas</taxon>
    </lineage>
</organism>
<keyword evidence="1" id="KW-0732">Signal</keyword>
<reference evidence="2 3" key="1">
    <citation type="submission" date="2013-07" db="EMBL/GenBank/DDBJ databases">
        <title>Comparative Genomic and Metabolomic Analysis of Twelve Strains of Pseudoalteromonas luteoviolacea.</title>
        <authorList>
            <person name="Vynne N.G."/>
            <person name="Mansson M."/>
            <person name="Gram L."/>
        </authorList>
    </citation>
    <scope>NUCLEOTIDE SEQUENCE [LARGE SCALE GENOMIC DNA]</scope>
    <source>
        <strain evidence="2 3">S4060-1</strain>
    </source>
</reference>
<proteinExistence type="predicted"/>
<comment type="caution">
    <text evidence="2">The sequence shown here is derived from an EMBL/GenBank/DDBJ whole genome shotgun (WGS) entry which is preliminary data.</text>
</comment>
<evidence type="ECO:0000256" key="1">
    <source>
        <dbReference type="SAM" id="SignalP"/>
    </source>
</evidence>